<protein>
    <submittedName>
        <fullName evidence="1">Putative tick transposon</fullName>
    </submittedName>
</protein>
<proteinExistence type="predicted"/>
<evidence type="ECO:0000313" key="1">
    <source>
        <dbReference type="EMBL" id="MOY39826.1"/>
    </source>
</evidence>
<name>A0A4D5RSX3_IXOSC</name>
<reference evidence="1" key="1">
    <citation type="submission" date="2019-04" db="EMBL/GenBank/DDBJ databases">
        <title>An insight into the mialome of Ixodes scapularis.</title>
        <authorList>
            <person name="Ribeiro J.M."/>
            <person name="Mather T.N."/>
            <person name="Karim S."/>
        </authorList>
    </citation>
    <scope>NUCLEOTIDE SEQUENCE</scope>
</reference>
<dbReference type="AlphaFoldDB" id="A0A4D5RSX3"/>
<dbReference type="VEuPathDB" id="VectorBase:ISCP_027371"/>
<dbReference type="OrthoDB" id="6495750at2759"/>
<accession>A0A4D5RSX3</accession>
<dbReference type="EMBL" id="GHJT01005855">
    <property type="protein sequence ID" value="MOY39826.1"/>
    <property type="molecule type" value="Transcribed_RNA"/>
</dbReference>
<organism evidence="1">
    <name type="scientific">Ixodes scapularis</name>
    <name type="common">Black-legged tick</name>
    <name type="synonym">Deer tick</name>
    <dbReference type="NCBI Taxonomy" id="6945"/>
    <lineage>
        <taxon>Eukaryota</taxon>
        <taxon>Metazoa</taxon>
        <taxon>Ecdysozoa</taxon>
        <taxon>Arthropoda</taxon>
        <taxon>Chelicerata</taxon>
        <taxon>Arachnida</taxon>
        <taxon>Acari</taxon>
        <taxon>Parasitiformes</taxon>
        <taxon>Ixodida</taxon>
        <taxon>Ixodoidea</taxon>
        <taxon>Ixodidae</taxon>
        <taxon>Ixodinae</taxon>
        <taxon>Ixodes</taxon>
    </lineage>
</organism>
<dbReference type="VEuPathDB" id="VectorBase:ISCW000917"/>
<sequence>MSRLNVQRLHRVFAVFIWSSCWERSARTNLFRSVRNGGLGLSHLFMRQIVSRFVFFRDQQDSFLRAVMQVRLRNALPEYVVSTSDGYRASIQGFLREVVLSVRFLAVRFSMEYLSSVPRKRLYKDLADVLLPIPLYRSLYGWGPGQDVLKRVKSMPVKPSTKTFFFKLHCGTLPVKPWLKAKGIFVPWSVNCFLCKVPESIEHVFIDCWDAVFLWDVLQRTLKKDMPLTAYGIRFLPQENEGGIPYDMFMLLGLHSLWRTRTTVHNADVNVRPARDYFIENVSYIREVFRALPEPPEWLRILDDLVSLKRF</sequence>